<sequence>SQVLSSVSLLRPSSHSLRIIQQCREVHCWFLFVEDVQSPSLLKAYESFLSSDERDRVYSVDSERLRKERLLTRALVRTTLARCKINHAFASKFSWSLKFSKNEFGKPELVGMNGLCFSLSHTSSLISCAVTTHSELGVDVEDKRRVFGSNLMRLARRWLSDKEVSWLQGFASSSSDEQRRRFIQLWTLKEAYVKALGRGISGAPLSNFSGVISRMDPASKRTLLPVMQAQTISLESEESPWRWQFLLFEPSQHHYASICAQRLEGGDANSSRDFKFWRTVPLVRDEALGDDAVALAWSSLALL</sequence>
<feature type="domain" description="4'-phosphopantetheinyl transferase" evidence="3">
    <location>
        <begin position="136"/>
        <end position="255"/>
    </location>
</feature>
<dbReference type="GO" id="GO:0008897">
    <property type="term" value="F:holo-[acyl-carrier-protein] synthase activity"/>
    <property type="evidence" value="ECO:0000318"/>
    <property type="project" value="GO_Central"/>
</dbReference>
<dbReference type="FunCoup" id="D8RCZ4">
    <property type="interactions" value="2797"/>
</dbReference>
<dbReference type="PANTHER" id="PTHR12215:SF15">
    <property type="entry name" value="4'-PHOSPHOPANTETHEINYL TRANSFERASE SUPERFAMILY-RELATED"/>
    <property type="match status" value="1"/>
</dbReference>
<proteinExistence type="predicted"/>
<gene>
    <name evidence="4" type="ORF">SELMODRAFT_90598</name>
</gene>
<dbReference type="InParanoid" id="D8RCZ4"/>
<dbReference type="STRING" id="88036.D8RCZ4"/>
<dbReference type="GO" id="GO:0019878">
    <property type="term" value="P:lysine biosynthetic process via aminoadipic acid"/>
    <property type="evidence" value="ECO:0000318"/>
    <property type="project" value="GO_Central"/>
</dbReference>
<dbReference type="InterPro" id="IPR037143">
    <property type="entry name" value="4-PPantetheinyl_Trfase_dom_sf"/>
</dbReference>
<dbReference type="OMA" id="RTTKHNI"/>
<dbReference type="InterPro" id="IPR050559">
    <property type="entry name" value="P-Pant_transferase_sf"/>
</dbReference>
<dbReference type="GO" id="GO:0005829">
    <property type="term" value="C:cytosol"/>
    <property type="evidence" value="ECO:0000318"/>
    <property type="project" value="GO_Central"/>
</dbReference>
<evidence type="ECO:0000313" key="5">
    <source>
        <dbReference type="Proteomes" id="UP000001514"/>
    </source>
</evidence>
<evidence type="ECO:0000259" key="3">
    <source>
        <dbReference type="Pfam" id="PF01648"/>
    </source>
</evidence>
<evidence type="ECO:0000313" key="4">
    <source>
        <dbReference type="EMBL" id="EFJ30225.1"/>
    </source>
</evidence>
<dbReference type="EMBL" id="GL377576">
    <property type="protein sequence ID" value="EFJ30225.1"/>
    <property type="molecule type" value="Genomic_DNA"/>
</dbReference>
<dbReference type="EC" id="2.7.8.7" evidence="1"/>
<dbReference type="SUPFAM" id="SSF56214">
    <property type="entry name" value="4'-phosphopantetheinyl transferase"/>
    <property type="match status" value="2"/>
</dbReference>
<dbReference type="eggNOG" id="KOG0945">
    <property type="taxonomic scope" value="Eukaryota"/>
</dbReference>
<dbReference type="InterPro" id="IPR008278">
    <property type="entry name" value="4-PPantetheinyl_Trfase_dom"/>
</dbReference>
<dbReference type="Gene3D" id="3.90.470.20">
    <property type="entry name" value="4'-phosphopantetheinyl transferase domain"/>
    <property type="match status" value="2"/>
</dbReference>
<dbReference type="Pfam" id="PF01648">
    <property type="entry name" value="ACPS"/>
    <property type="match status" value="1"/>
</dbReference>
<feature type="non-terminal residue" evidence="4">
    <location>
        <position position="1"/>
    </location>
</feature>
<keyword evidence="2" id="KW-0808">Transferase</keyword>
<keyword evidence="5" id="KW-1185">Reference proteome</keyword>
<accession>D8RCZ4</accession>
<protein>
    <recommendedName>
        <fullName evidence="1">holo-[acyl-carrier-protein] synthase</fullName>
        <ecNumber evidence="1">2.7.8.7</ecNumber>
    </recommendedName>
</protein>
<dbReference type="AlphaFoldDB" id="D8RCZ4"/>
<reference evidence="4 5" key="1">
    <citation type="journal article" date="2011" name="Science">
        <title>The Selaginella genome identifies genetic changes associated with the evolution of vascular plants.</title>
        <authorList>
            <person name="Banks J.A."/>
            <person name="Nishiyama T."/>
            <person name="Hasebe M."/>
            <person name="Bowman J.L."/>
            <person name="Gribskov M."/>
            <person name="dePamphilis C."/>
            <person name="Albert V.A."/>
            <person name="Aono N."/>
            <person name="Aoyama T."/>
            <person name="Ambrose B.A."/>
            <person name="Ashton N.W."/>
            <person name="Axtell M.J."/>
            <person name="Barker E."/>
            <person name="Barker M.S."/>
            <person name="Bennetzen J.L."/>
            <person name="Bonawitz N.D."/>
            <person name="Chapple C."/>
            <person name="Cheng C."/>
            <person name="Correa L.G."/>
            <person name="Dacre M."/>
            <person name="DeBarry J."/>
            <person name="Dreyer I."/>
            <person name="Elias M."/>
            <person name="Engstrom E.M."/>
            <person name="Estelle M."/>
            <person name="Feng L."/>
            <person name="Finet C."/>
            <person name="Floyd S.K."/>
            <person name="Frommer W.B."/>
            <person name="Fujita T."/>
            <person name="Gramzow L."/>
            <person name="Gutensohn M."/>
            <person name="Harholt J."/>
            <person name="Hattori M."/>
            <person name="Heyl A."/>
            <person name="Hirai T."/>
            <person name="Hiwatashi Y."/>
            <person name="Ishikawa M."/>
            <person name="Iwata M."/>
            <person name="Karol K.G."/>
            <person name="Koehler B."/>
            <person name="Kolukisaoglu U."/>
            <person name="Kubo M."/>
            <person name="Kurata T."/>
            <person name="Lalonde S."/>
            <person name="Li K."/>
            <person name="Li Y."/>
            <person name="Litt A."/>
            <person name="Lyons E."/>
            <person name="Manning G."/>
            <person name="Maruyama T."/>
            <person name="Michael T.P."/>
            <person name="Mikami K."/>
            <person name="Miyazaki S."/>
            <person name="Morinaga S."/>
            <person name="Murata T."/>
            <person name="Mueller-Roeber B."/>
            <person name="Nelson D.R."/>
            <person name="Obara M."/>
            <person name="Oguri Y."/>
            <person name="Olmstead R.G."/>
            <person name="Onodera N."/>
            <person name="Petersen B.L."/>
            <person name="Pils B."/>
            <person name="Prigge M."/>
            <person name="Rensing S.A."/>
            <person name="Riano-Pachon D.M."/>
            <person name="Roberts A.W."/>
            <person name="Sato Y."/>
            <person name="Scheller H.V."/>
            <person name="Schulz B."/>
            <person name="Schulz C."/>
            <person name="Shakirov E.V."/>
            <person name="Shibagaki N."/>
            <person name="Shinohara N."/>
            <person name="Shippen D.E."/>
            <person name="Soerensen I."/>
            <person name="Sotooka R."/>
            <person name="Sugimoto N."/>
            <person name="Sugita M."/>
            <person name="Sumikawa N."/>
            <person name="Tanurdzic M."/>
            <person name="Theissen G."/>
            <person name="Ulvskov P."/>
            <person name="Wakazuki S."/>
            <person name="Weng J.K."/>
            <person name="Willats W.W."/>
            <person name="Wipf D."/>
            <person name="Wolf P.G."/>
            <person name="Yang L."/>
            <person name="Zimmer A.D."/>
            <person name="Zhu Q."/>
            <person name="Mitros T."/>
            <person name="Hellsten U."/>
            <person name="Loque D."/>
            <person name="Otillar R."/>
            <person name="Salamov A."/>
            <person name="Schmutz J."/>
            <person name="Shapiro H."/>
            <person name="Lindquist E."/>
            <person name="Lucas S."/>
            <person name="Rokhsar D."/>
            <person name="Grigoriev I.V."/>
        </authorList>
    </citation>
    <scope>NUCLEOTIDE SEQUENCE [LARGE SCALE GENOMIC DNA]</scope>
</reference>
<evidence type="ECO:0000256" key="1">
    <source>
        <dbReference type="ARBA" id="ARBA00013172"/>
    </source>
</evidence>
<name>D8RCZ4_SELML</name>
<dbReference type="KEGG" id="smo:SELMODRAFT_90598"/>
<dbReference type="HOGENOM" id="CLU_057011_4_2_1"/>
<dbReference type="PANTHER" id="PTHR12215">
    <property type="entry name" value="PHOSPHOPANTETHEINE TRANSFERASE"/>
    <property type="match status" value="1"/>
</dbReference>
<dbReference type="Gramene" id="EFJ30225">
    <property type="protein sequence ID" value="EFJ30225"/>
    <property type="gene ID" value="SELMODRAFT_90598"/>
</dbReference>
<organism evidence="5">
    <name type="scientific">Selaginella moellendorffii</name>
    <name type="common">Spikemoss</name>
    <dbReference type="NCBI Taxonomy" id="88036"/>
    <lineage>
        <taxon>Eukaryota</taxon>
        <taxon>Viridiplantae</taxon>
        <taxon>Streptophyta</taxon>
        <taxon>Embryophyta</taxon>
        <taxon>Tracheophyta</taxon>
        <taxon>Lycopodiopsida</taxon>
        <taxon>Selaginellales</taxon>
        <taxon>Selaginellaceae</taxon>
        <taxon>Selaginella</taxon>
    </lineage>
</organism>
<dbReference type="Proteomes" id="UP000001514">
    <property type="component" value="Unassembled WGS sequence"/>
</dbReference>
<dbReference type="GO" id="GO:0000287">
    <property type="term" value="F:magnesium ion binding"/>
    <property type="evidence" value="ECO:0007669"/>
    <property type="project" value="InterPro"/>
</dbReference>
<evidence type="ECO:0000256" key="2">
    <source>
        <dbReference type="ARBA" id="ARBA00022679"/>
    </source>
</evidence>